<dbReference type="AlphaFoldDB" id="Q73A02"/>
<dbReference type="EMBL" id="AE017194">
    <property type="protein sequence ID" value="AAS40909.1"/>
    <property type="molecule type" value="Genomic_DNA"/>
</dbReference>
<organism evidence="1 2">
    <name type="scientific">Bacillus cereus (strain ATCC 10987 / NRS 248)</name>
    <dbReference type="NCBI Taxonomy" id="222523"/>
    <lineage>
        <taxon>Bacteria</taxon>
        <taxon>Bacillati</taxon>
        <taxon>Bacillota</taxon>
        <taxon>Bacilli</taxon>
        <taxon>Bacillales</taxon>
        <taxon>Bacillaceae</taxon>
        <taxon>Bacillus</taxon>
        <taxon>Bacillus cereus group</taxon>
    </lineage>
</organism>
<evidence type="ECO:0000313" key="1">
    <source>
        <dbReference type="EMBL" id="AAS40909.1"/>
    </source>
</evidence>
<evidence type="ECO:0000313" key="2">
    <source>
        <dbReference type="Proteomes" id="UP000002527"/>
    </source>
</evidence>
<name>Q73A02_BACC1</name>
<protein>
    <submittedName>
        <fullName evidence="1">Uncharacterized protein</fullName>
    </submittedName>
</protein>
<sequence>MLDYMGKSMTILCHAFCFYKNGSFAKGFDVLGENLLH</sequence>
<proteinExistence type="predicted"/>
<dbReference type="HOGENOM" id="CLU_3339590_0_0_9"/>
<reference evidence="1 2" key="1">
    <citation type="journal article" date="2004" name="Nucleic Acids Res.">
        <title>The genome sequence of Bacillus cereus ATCC 10987 reveals metabolic adaptations and a large plasmid related to Bacillus anthracis pXO1.</title>
        <authorList>
            <person name="Rasko D.A."/>
            <person name="Ravel J."/>
            <person name="Okstad O.A."/>
            <person name="Helgason E."/>
            <person name="Cer R.Z."/>
            <person name="Jiang L."/>
            <person name="Shores K.A."/>
            <person name="Fouts D.E."/>
            <person name="Tourasse N.J."/>
            <person name="Angiuoli S.V."/>
            <person name="Kolonay J."/>
            <person name="Nelson W.C."/>
            <person name="Kolsto A.-B."/>
            <person name="Fraser C.M."/>
            <person name="Read T.D."/>
        </authorList>
    </citation>
    <scope>NUCLEOTIDE SEQUENCE [LARGE SCALE GENOMIC DNA]</scope>
    <source>
        <strain evidence="2">ATCC 10987 / NRS 248</strain>
    </source>
</reference>
<dbReference type="KEGG" id="bca:BCE_1985"/>
<dbReference type="Proteomes" id="UP000002527">
    <property type="component" value="Chromosome"/>
</dbReference>
<accession>Q73A02</accession>
<gene>
    <name evidence="1" type="ordered locus">BCE_1985</name>
</gene>